<dbReference type="PANTHER" id="PTHR36440">
    <property type="entry name" value="PUTATIVE (AFU_ORTHOLOGUE AFUA_8G07350)-RELATED"/>
    <property type="match status" value="1"/>
</dbReference>
<accession>A0A859QDC9</accession>
<evidence type="ECO:0000313" key="1">
    <source>
        <dbReference type="EMBL" id="QLL62162.1"/>
    </source>
</evidence>
<dbReference type="InterPro" id="IPR013096">
    <property type="entry name" value="Cupin_2"/>
</dbReference>
<dbReference type="EMBL" id="CP041238">
    <property type="protein sequence ID" value="QLL62162.1"/>
    <property type="molecule type" value="Genomic_DNA"/>
</dbReference>
<keyword evidence="2" id="KW-1185">Reference proteome</keyword>
<dbReference type="PANTHER" id="PTHR36440:SF1">
    <property type="entry name" value="PUTATIVE (AFU_ORTHOLOGUE AFUA_8G07350)-RELATED"/>
    <property type="match status" value="1"/>
</dbReference>
<evidence type="ECO:0000313" key="2">
    <source>
        <dbReference type="Proteomes" id="UP000510721"/>
    </source>
</evidence>
<proteinExistence type="predicted"/>
<dbReference type="InterPro" id="IPR014710">
    <property type="entry name" value="RmlC-like_jellyroll"/>
</dbReference>
<dbReference type="InterPro" id="IPR011051">
    <property type="entry name" value="RmlC_Cupin_sf"/>
</dbReference>
<dbReference type="PIRSF" id="PIRSF037087">
    <property type="entry name" value="UCP037087"/>
    <property type="match status" value="1"/>
</dbReference>
<dbReference type="AlphaFoldDB" id="A0A859QDC9"/>
<dbReference type="Gene3D" id="2.60.120.10">
    <property type="entry name" value="Jelly Rolls"/>
    <property type="match status" value="1"/>
</dbReference>
<dbReference type="Proteomes" id="UP000510721">
    <property type="component" value="Chromosome"/>
</dbReference>
<sequence length="147" mass="15913">MTISEERTDAGPGFSRGKALVSKGDAGYRAEQGSDYLPGISAESVGSTALWLGIATIPPGRRTKAHVHARHETAFYMLSGEELELWSGDELQHRDVVHPGDYLYIPANVLHVAVNRGAQPAVFVGARNEPTAQESVVLYPEMDSRVP</sequence>
<dbReference type="InterPro" id="IPR017102">
    <property type="entry name" value="UCP037087"/>
</dbReference>
<name>A0A859QDC9_9HYPH</name>
<reference evidence="1 2" key="1">
    <citation type="submission" date="2019-06" db="EMBL/GenBank/DDBJ databases">
        <title>Complete genome sequence of Ensifer mexicanus ITTG R7 isolated from nodules of Acacia angustissima (Mill.) Kuntze.</title>
        <authorList>
            <person name="Rincon-Rosales R."/>
            <person name="Rogel M.A."/>
            <person name="Guerrero G."/>
            <person name="Rincon-Molina C.I."/>
            <person name="Lopez-Lopez A."/>
            <person name="Martinez-Romero E."/>
        </authorList>
    </citation>
    <scope>NUCLEOTIDE SEQUENCE [LARGE SCALE GENOMIC DNA]</scope>
    <source>
        <strain evidence="1 2">ITTG R7</strain>
    </source>
</reference>
<dbReference type="CDD" id="cd02210">
    <property type="entry name" value="cupin_BLR2406-like"/>
    <property type="match status" value="1"/>
</dbReference>
<dbReference type="InterPro" id="IPR053146">
    <property type="entry name" value="QDO-like"/>
</dbReference>
<dbReference type="SUPFAM" id="SSF51182">
    <property type="entry name" value="RmlC-like cupins"/>
    <property type="match status" value="1"/>
</dbReference>
<dbReference type="RefSeq" id="WP_180938072.1">
    <property type="nucleotide sequence ID" value="NZ_CP041238.1"/>
</dbReference>
<dbReference type="KEGG" id="emx:FKV68_12240"/>
<dbReference type="Pfam" id="PF07883">
    <property type="entry name" value="Cupin_2"/>
    <property type="match status" value="1"/>
</dbReference>
<organism evidence="1 2">
    <name type="scientific">Sinorhizobium mexicanum</name>
    <dbReference type="NCBI Taxonomy" id="375549"/>
    <lineage>
        <taxon>Bacteria</taxon>
        <taxon>Pseudomonadati</taxon>
        <taxon>Pseudomonadota</taxon>
        <taxon>Alphaproteobacteria</taxon>
        <taxon>Hyphomicrobiales</taxon>
        <taxon>Rhizobiaceae</taxon>
        <taxon>Sinorhizobium/Ensifer group</taxon>
        <taxon>Sinorhizobium</taxon>
    </lineage>
</organism>
<gene>
    <name evidence="1" type="ORF">FKV68_12240</name>
</gene>
<protein>
    <submittedName>
        <fullName evidence="1">Cupin domain-containing protein</fullName>
    </submittedName>
</protein>